<protein>
    <submittedName>
        <fullName evidence="5">Class I SAM-dependent DNA methyltransferase</fullName>
    </submittedName>
</protein>
<dbReference type="RefSeq" id="WP_189573173.1">
    <property type="nucleotide sequence ID" value="NZ_BMXU01000001.1"/>
</dbReference>
<dbReference type="EMBL" id="JBHRVA010000002">
    <property type="protein sequence ID" value="MFC3301691.1"/>
    <property type="molecule type" value="Genomic_DNA"/>
</dbReference>
<dbReference type="Gene3D" id="3.40.50.150">
    <property type="entry name" value="Vaccinia Virus protein VP39"/>
    <property type="match status" value="1"/>
</dbReference>
<dbReference type="GO" id="GO:0008168">
    <property type="term" value="F:methyltransferase activity"/>
    <property type="evidence" value="ECO:0007669"/>
    <property type="project" value="UniProtKB-KW"/>
</dbReference>
<gene>
    <name evidence="5" type="ORF">ACFONP_02960</name>
</gene>
<dbReference type="Proteomes" id="UP001595607">
    <property type="component" value="Unassembled WGS sequence"/>
</dbReference>
<evidence type="ECO:0000313" key="5">
    <source>
        <dbReference type="EMBL" id="MFC3301691.1"/>
    </source>
</evidence>
<dbReference type="PANTHER" id="PTHR43464:SF19">
    <property type="entry name" value="UBIQUINONE BIOSYNTHESIS O-METHYLTRANSFERASE, MITOCHONDRIAL"/>
    <property type="match status" value="1"/>
</dbReference>
<dbReference type="InterPro" id="IPR041698">
    <property type="entry name" value="Methyltransf_25"/>
</dbReference>
<keyword evidence="3" id="KW-0949">S-adenosyl-L-methionine</keyword>
<evidence type="ECO:0000259" key="4">
    <source>
        <dbReference type="Pfam" id="PF13649"/>
    </source>
</evidence>
<keyword evidence="1 5" id="KW-0489">Methyltransferase</keyword>
<organism evidence="5 6">
    <name type="scientific">Parvularcula lutaonensis</name>
    <dbReference type="NCBI Taxonomy" id="491923"/>
    <lineage>
        <taxon>Bacteria</taxon>
        <taxon>Pseudomonadati</taxon>
        <taxon>Pseudomonadota</taxon>
        <taxon>Alphaproteobacteria</taxon>
        <taxon>Parvularculales</taxon>
        <taxon>Parvularculaceae</taxon>
        <taxon>Parvularcula</taxon>
    </lineage>
</organism>
<evidence type="ECO:0000256" key="3">
    <source>
        <dbReference type="ARBA" id="ARBA00022691"/>
    </source>
</evidence>
<dbReference type="PANTHER" id="PTHR43464">
    <property type="entry name" value="METHYLTRANSFERASE"/>
    <property type="match status" value="1"/>
</dbReference>
<accession>A0ABV7M935</accession>
<evidence type="ECO:0000256" key="1">
    <source>
        <dbReference type="ARBA" id="ARBA00022603"/>
    </source>
</evidence>
<evidence type="ECO:0000256" key="2">
    <source>
        <dbReference type="ARBA" id="ARBA00022679"/>
    </source>
</evidence>
<reference evidence="6" key="1">
    <citation type="journal article" date="2019" name="Int. J. Syst. Evol. Microbiol.">
        <title>The Global Catalogue of Microorganisms (GCM) 10K type strain sequencing project: providing services to taxonomists for standard genome sequencing and annotation.</title>
        <authorList>
            <consortium name="The Broad Institute Genomics Platform"/>
            <consortium name="The Broad Institute Genome Sequencing Center for Infectious Disease"/>
            <person name="Wu L."/>
            <person name="Ma J."/>
        </authorList>
    </citation>
    <scope>NUCLEOTIDE SEQUENCE [LARGE SCALE GENOMIC DNA]</scope>
    <source>
        <strain evidence="6">KCTC 22245</strain>
    </source>
</reference>
<keyword evidence="6" id="KW-1185">Reference proteome</keyword>
<dbReference type="GO" id="GO:0032259">
    <property type="term" value="P:methylation"/>
    <property type="evidence" value="ECO:0007669"/>
    <property type="project" value="UniProtKB-KW"/>
</dbReference>
<feature type="domain" description="Methyltransferase" evidence="4">
    <location>
        <begin position="62"/>
        <end position="152"/>
    </location>
</feature>
<sequence>MPGLLRHGREALSAPDLETIRERTVNVYDQHAIGWDRHRVRIFYEQAWLERLTARLPRGASVLDLGCGAGDPIAAWLIAQGFAVTGVDFAEGMLRIARARYPSARWLLQDMRVLDIDGPFDAIISWDGSFHLTTDEQRALLPRLASLLAPGGRLLLTVGPHEGEVTGVVEGEQVYHASLAPDEYRDRLEALGLDADITTNDQTVEDRTILFAVKRSRRSRARSTQQPRR</sequence>
<dbReference type="SUPFAM" id="SSF53335">
    <property type="entry name" value="S-adenosyl-L-methionine-dependent methyltransferases"/>
    <property type="match status" value="1"/>
</dbReference>
<comment type="caution">
    <text evidence="5">The sequence shown here is derived from an EMBL/GenBank/DDBJ whole genome shotgun (WGS) entry which is preliminary data.</text>
</comment>
<dbReference type="InterPro" id="IPR029063">
    <property type="entry name" value="SAM-dependent_MTases_sf"/>
</dbReference>
<name>A0ABV7M935_9PROT</name>
<proteinExistence type="predicted"/>
<dbReference type="Pfam" id="PF13649">
    <property type="entry name" value="Methyltransf_25"/>
    <property type="match status" value="1"/>
</dbReference>
<dbReference type="CDD" id="cd02440">
    <property type="entry name" value="AdoMet_MTases"/>
    <property type="match status" value="1"/>
</dbReference>
<keyword evidence="2" id="KW-0808">Transferase</keyword>
<evidence type="ECO:0000313" key="6">
    <source>
        <dbReference type="Proteomes" id="UP001595607"/>
    </source>
</evidence>